<reference evidence="8" key="1">
    <citation type="submission" date="2020-08" db="EMBL/GenBank/DDBJ databases">
        <title>Genome public.</title>
        <authorList>
            <person name="Liu C."/>
            <person name="Sun Q."/>
        </authorList>
    </citation>
    <scope>NUCLEOTIDE SEQUENCE</scope>
    <source>
        <strain evidence="8">NSJ-64</strain>
    </source>
</reference>
<dbReference type="Pfam" id="PF09339">
    <property type="entry name" value="HTH_IclR"/>
    <property type="match status" value="1"/>
</dbReference>
<evidence type="ECO:0000313" key="8">
    <source>
        <dbReference type="EMBL" id="MBC8586433.1"/>
    </source>
</evidence>
<comment type="function">
    <text evidence="4">May be an activator protein for the gylABX operon.</text>
</comment>
<dbReference type="InterPro" id="IPR036390">
    <property type="entry name" value="WH_DNA-bd_sf"/>
</dbReference>
<keyword evidence="9" id="KW-1185">Reference proteome</keyword>
<dbReference type="InterPro" id="IPR005471">
    <property type="entry name" value="Tscrpt_reg_IclR_N"/>
</dbReference>
<dbReference type="FunFam" id="1.10.10.10:FF:000056">
    <property type="entry name" value="IclR family transcriptional regulator"/>
    <property type="match status" value="1"/>
</dbReference>
<comment type="caution">
    <text evidence="8">The sequence shown here is derived from an EMBL/GenBank/DDBJ whole genome shotgun (WGS) entry which is preliminary data.</text>
</comment>
<evidence type="ECO:0000256" key="1">
    <source>
        <dbReference type="ARBA" id="ARBA00023015"/>
    </source>
</evidence>
<feature type="domain" description="IclR-ED" evidence="7">
    <location>
        <begin position="71"/>
        <end position="255"/>
    </location>
</feature>
<dbReference type="GO" id="GO:0003700">
    <property type="term" value="F:DNA-binding transcription factor activity"/>
    <property type="evidence" value="ECO:0007669"/>
    <property type="project" value="TreeGrafter"/>
</dbReference>
<evidence type="ECO:0000259" key="7">
    <source>
        <dbReference type="PROSITE" id="PS51078"/>
    </source>
</evidence>
<evidence type="ECO:0000256" key="5">
    <source>
        <dbReference type="ARBA" id="ARBA00070406"/>
    </source>
</evidence>
<dbReference type="PROSITE" id="PS51078">
    <property type="entry name" value="ICLR_ED"/>
    <property type="match status" value="1"/>
</dbReference>
<dbReference type="GO" id="GO:0003677">
    <property type="term" value="F:DNA binding"/>
    <property type="evidence" value="ECO:0007669"/>
    <property type="project" value="UniProtKB-KW"/>
</dbReference>
<dbReference type="PANTHER" id="PTHR30136">
    <property type="entry name" value="HELIX-TURN-HELIX TRANSCRIPTIONAL REGULATOR, ICLR FAMILY"/>
    <property type="match status" value="1"/>
</dbReference>
<dbReference type="InterPro" id="IPR050707">
    <property type="entry name" value="HTH_MetabolicPath_Reg"/>
</dbReference>
<dbReference type="SUPFAM" id="SSF46785">
    <property type="entry name" value="Winged helix' DNA-binding domain"/>
    <property type="match status" value="1"/>
</dbReference>
<dbReference type="AlphaFoldDB" id="A0A926EQR0"/>
<gene>
    <name evidence="8" type="ORF">H8705_12660</name>
</gene>
<protein>
    <recommendedName>
        <fullName evidence="5">Glycerol operon regulatory protein</fullName>
    </recommendedName>
</protein>
<keyword evidence="3" id="KW-0804">Transcription</keyword>
<dbReference type="InterPro" id="IPR014757">
    <property type="entry name" value="Tscrpt_reg_IclR_C"/>
</dbReference>
<dbReference type="GO" id="GO:0045892">
    <property type="term" value="P:negative regulation of DNA-templated transcription"/>
    <property type="evidence" value="ECO:0007669"/>
    <property type="project" value="TreeGrafter"/>
</dbReference>
<dbReference type="InterPro" id="IPR036388">
    <property type="entry name" value="WH-like_DNA-bd_sf"/>
</dbReference>
<dbReference type="EMBL" id="JACRTD010000011">
    <property type="protein sequence ID" value="MBC8586433.1"/>
    <property type="molecule type" value="Genomic_DNA"/>
</dbReference>
<evidence type="ECO:0000256" key="2">
    <source>
        <dbReference type="ARBA" id="ARBA00023125"/>
    </source>
</evidence>
<dbReference type="PANTHER" id="PTHR30136:SF35">
    <property type="entry name" value="HTH-TYPE TRANSCRIPTIONAL REGULATOR RV1719"/>
    <property type="match status" value="1"/>
</dbReference>
<proteinExistence type="predicted"/>
<evidence type="ECO:0000259" key="6">
    <source>
        <dbReference type="PROSITE" id="PS51077"/>
    </source>
</evidence>
<dbReference type="InterPro" id="IPR029016">
    <property type="entry name" value="GAF-like_dom_sf"/>
</dbReference>
<dbReference type="Gene3D" id="3.30.450.40">
    <property type="match status" value="1"/>
</dbReference>
<feature type="domain" description="HTH iclR-type" evidence="6">
    <location>
        <begin position="8"/>
        <end position="70"/>
    </location>
</feature>
<dbReference type="SMART" id="SM00346">
    <property type="entry name" value="HTH_ICLR"/>
    <property type="match status" value="1"/>
</dbReference>
<keyword evidence="1" id="KW-0805">Transcription regulation</keyword>
<keyword evidence="2" id="KW-0238">DNA-binding</keyword>
<sequence length="258" mass="29156">MEQEKQSVQSLDRAFAIIEHLSQNPGGMLLMDLSAATGLHKSTVHRLLASLINLGYVRKDSDSNKYRLTFKLFEISGRVVAGIDTVSVAKPYLERLRNETNEAIHLVVRDGIDIVYVHKVEANNSSIHMFSRIGMRRPMYCTAVGKSILATMSDGHIKRIWDKSDIKQYTQHTIIRLENLYQELEQVRRLGYALDNEENELGVRCIGTAVLDYSGRAAAALSISAPLMRMTDQRIEELAQYILKAREDISSELGYRGN</sequence>
<evidence type="ECO:0000313" key="9">
    <source>
        <dbReference type="Proteomes" id="UP000623678"/>
    </source>
</evidence>
<organism evidence="8 9">
    <name type="scientific">Youxingia wuxianensis</name>
    <dbReference type="NCBI Taxonomy" id="2763678"/>
    <lineage>
        <taxon>Bacteria</taxon>
        <taxon>Bacillati</taxon>
        <taxon>Bacillota</taxon>
        <taxon>Clostridia</taxon>
        <taxon>Eubacteriales</taxon>
        <taxon>Oscillospiraceae</taxon>
        <taxon>Youxingia</taxon>
    </lineage>
</organism>
<dbReference type="SUPFAM" id="SSF55781">
    <property type="entry name" value="GAF domain-like"/>
    <property type="match status" value="1"/>
</dbReference>
<name>A0A926EQR0_9FIRM</name>
<dbReference type="Pfam" id="PF01614">
    <property type="entry name" value="IclR_C"/>
    <property type="match status" value="1"/>
</dbReference>
<dbReference type="RefSeq" id="WP_262396153.1">
    <property type="nucleotide sequence ID" value="NZ_JACRTD010000011.1"/>
</dbReference>
<evidence type="ECO:0000256" key="4">
    <source>
        <dbReference type="ARBA" id="ARBA00058938"/>
    </source>
</evidence>
<dbReference type="PROSITE" id="PS51077">
    <property type="entry name" value="HTH_ICLR"/>
    <property type="match status" value="1"/>
</dbReference>
<dbReference type="Proteomes" id="UP000623678">
    <property type="component" value="Unassembled WGS sequence"/>
</dbReference>
<evidence type="ECO:0000256" key="3">
    <source>
        <dbReference type="ARBA" id="ARBA00023163"/>
    </source>
</evidence>
<accession>A0A926EQR0</accession>
<dbReference type="Gene3D" id="1.10.10.10">
    <property type="entry name" value="Winged helix-like DNA-binding domain superfamily/Winged helix DNA-binding domain"/>
    <property type="match status" value="1"/>
</dbReference>